<evidence type="ECO:0000259" key="2">
    <source>
        <dbReference type="Pfam" id="PF24496"/>
    </source>
</evidence>
<feature type="compositionally biased region" description="Polar residues" evidence="1">
    <location>
        <begin position="295"/>
        <end position="306"/>
    </location>
</feature>
<dbReference type="Proteomes" id="UP000075243">
    <property type="component" value="Chromosome 10"/>
</dbReference>
<gene>
    <name evidence="3" type="ORF">KK1_014488</name>
</gene>
<keyword evidence="4" id="KW-1185">Reference proteome</keyword>
<dbReference type="EMBL" id="CM003612">
    <property type="protein sequence ID" value="KYP59061.1"/>
    <property type="molecule type" value="Genomic_DNA"/>
</dbReference>
<reference evidence="3 4" key="1">
    <citation type="journal article" date="2012" name="Nat. Biotechnol.">
        <title>Draft genome sequence of pigeonpea (Cajanus cajan), an orphan legume crop of resource-poor farmers.</title>
        <authorList>
            <person name="Varshney R.K."/>
            <person name="Chen W."/>
            <person name="Li Y."/>
            <person name="Bharti A.K."/>
            <person name="Saxena R.K."/>
            <person name="Schlueter J.A."/>
            <person name="Donoghue M.T."/>
            <person name="Azam S."/>
            <person name="Fan G."/>
            <person name="Whaley A.M."/>
            <person name="Farmer A.D."/>
            <person name="Sheridan J."/>
            <person name="Iwata A."/>
            <person name="Tuteja R."/>
            <person name="Penmetsa R.V."/>
            <person name="Wu W."/>
            <person name="Upadhyaya H.D."/>
            <person name="Yang S.P."/>
            <person name="Shah T."/>
            <person name="Saxena K.B."/>
            <person name="Michael T."/>
            <person name="McCombie W.R."/>
            <person name="Yang B."/>
            <person name="Zhang G."/>
            <person name="Yang H."/>
            <person name="Wang J."/>
            <person name="Spillane C."/>
            <person name="Cook D.R."/>
            <person name="May G.D."/>
            <person name="Xu X."/>
            <person name="Jackson S.A."/>
        </authorList>
    </citation>
    <scope>NUCLEOTIDE SEQUENCE [LARGE SCALE GENOMIC DNA]</scope>
    <source>
        <strain evidence="4">cv. Asha</strain>
    </source>
</reference>
<dbReference type="OMA" id="SSTHERY"/>
<dbReference type="Pfam" id="PF24496">
    <property type="entry name" value="DUF7588"/>
    <property type="match status" value="1"/>
</dbReference>
<feature type="domain" description="DUF7588" evidence="2">
    <location>
        <begin position="83"/>
        <end position="143"/>
    </location>
</feature>
<evidence type="ECO:0000313" key="4">
    <source>
        <dbReference type="Proteomes" id="UP000075243"/>
    </source>
</evidence>
<name>A0A151SW90_CAJCA</name>
<evidence type="ECO:0000313" key="3">
    <source>
        <dbReference type="EMBL" id="KYP59061.1"/>
    </source>
</evidence>
<proteinExistence type="predicted"/>
<protein>
    <recommendedName>
        <fullName evidence="2">DUF7588 domain-containing protein</fullName>
    </recommendedName>
</protein>
<dbReference type="Gramene" id="C.cajan_14064.t">
    <property type="protein sequence ID" value="C.cajan_14064.t"/>
    <property type="gene ID" value="C.cajan_14064"/>
</dbReference>
<accession>A0A151SW90</accession>
<organism evidence="3 4">
    <name type="scientific">Cajanus cajan</name>
    <name type="common">Pigeon pea</name>
    <name type="synonym">Cajanus indicus</name>
    <dbReference type="NCBI Taxonomy" id="3821"/>
    <lineage>
        <taxon>Eukaryota</taxon>
        <taxon>Viridiplantae</taxon>
        <taxon>Streptophyta</taxon>
        <taxon>Embryophyta</taxon>
        <taxon>Tracheophyta</taxon>
        <taxon>Spermatophyta</taxon>
        <taxon>Magnoliopsida</taxon>
        <taxon>eudicotyledons</taxon>
        <taxon>Gunneridae</taxon>
        <taxon>Pentapetalae</taxon>
        <taxon>rosids</taxon>
        <taxon>fabids</taxon>
        <taxon>Fabales</taxon>
        <taxon>Fabaceae</taxon>
        <taxon>Papilionoideae</taxon>
        <taxon>50 kb inversion clade</taxon>
        <taxon>NPAAA clade</taxon>
        <taxon>indigoferoid/millettioid clade</taxon>
        <taxon>Phaseoleae</taxon>
        <taxon>Cajanus</taxon>
    </lineage>
</organism>
<sequence length="325" mass="37485">MTKANVVVPKLIKWDEVELPTAWQLERATPTLPRQAPEFQEIRQSKAGKVEIIFDRRNSFSSRTEATRSEYTSAIRSFLVASQSNFALEENKPQRSWFLKNYQGPNRIQIPEIYYNFLNYVKLNIPFLDWFHAYTIKKNIDYPFRDDLIGQYSTNVVWHLKDGEKVQFELPPKTQYQLPQIRDDKNNPVLAATFKTNDVDENLTPKDIKSLMEQVNYTNKYLQVLGDKLVAHKFESSQSLANQAPSSKHLEKPLFQPFKLSQKAKKNLHKAKAKANMDSDASELLSKINNLLKATTIPESPQGTEEASSRPKIRKPARTISVLNQ</sequence>
<dbReference type="InterPro" id="IPR056010">
    <property type="entry name" value="DUF7588"/>
</dbReference>
<dbReference type="AlphaFoldDB" id="A0A151SW90"/>
<feature type="region of interest" description="Disordered" evidence="1">
    <location>
        <begin position="295"/>
        <end position="325"/>
    </location>
</feature>
<evidence type="ECO:0000256" key="1">
    <source>
        <dbReference type="SAM" id="MobiDB-lite"/>
    </source>
</evidence>